<dbReference type="Proteomes" id="UP000322667">
    <property type="component" value="Chromosome A05"/>
</dbReference>
<sequence length="84" mass="9156">MSIHLHHVRLFKPEEILARNPSSTSISTKKGEEIHGLLARYRCKARVRRRAGAWREAYGGVRGGRTGLKAHGGCCCGAGEKGVT</sequence>
<organism evidence="1 2">
    <name type="scientific">Gossypium tomentosum</name>
    <name type="common">Hawaiian cotton</name>
    <name type="synonym">Gossypium sandvicense</name>
    <dbReference type="NCBI Taxonomy" id="34277"/>
    <lineage>
        <taxon>Eukaryota</taxon>
        <taxon>Viridiplantae</taxon>
        <taxon>Streptophyta</taxon>
        <taxon>Embryophyta</taxon>
        <taxon>Tracheophyta</taxon>
        <taxon>Spermatophyta</taxon>
        <taxon>Magnoliopsida</taxon>
        <taxon>eudicotyledons</taxon>
        <taxon>Gunneridae</taxon>
        <taxon>Pentapetalae</taxon>
        <taxon>rosids</taxon>
        <taxon>malvids</taxon>
        <taxon>Malvales</taxon>
        <taxon>Malvaceae</taxon>
        <taxon>Malvoideae</taxon>
        <taxon>Gossypium</taxon>
    </lineage>
</organism>
<keyword evidence="2" id="KW-1185">Reference proteome</keyword>
<dbReference type="AlphaFoldDB" id="A0A5D2QCP9"/>
<name>A0A5D2QCP9_GOSTO</name>
<gene>
    <name evidence="1" type="ORF">ES332_A05G076800v1</name>
</gene>
<protein>
    <submittedName>
        <fullName evidence="1">Uncharacterized protein</fullName>
    </submittedName>
</protein>
<evidence type="ECO:0000313" key="1">
    <source>
        <dbReference type="EMBL" id="TYI25862.1"/>
    </source>
</evidence>
<accession>A0A5D2QCP9</accession>
<dbReference type="EMBL" id="CM017614">
    <property type="protein sequence ID" value="TYI25862.1"/>
    <property type="molecule type" value="Genomic_DNA"/>
</dbReference>
<reference evidence="1 2" key="1">
    <citation type="submission" date="2019-07" db="EMBL/GenBank/DDBJ databases">
        <title>WGS assembly of Gossypium tomentosum.</title>
        <authorList>
            <person name="Chen Z.J."/>
            <person name="Sreedasyam A."/>
            <person name="Ando A."/>
            <person name="Song Q."/>
            <person name="De L."/>
            <person name="Hulse-Kemp A."/>
            <person name="Ding M."/>
            <person name="Ye W."/>
            <person name="Kirkbride R."/>
            <person name="Jenkins J."/>
            <person name="Plott C."/>
            <person name="Lovell J."/>
            <person name="Lin Y.-M."/>
            <person name="Vaughn R."/>
            <person name="Liu B."/>
            <person name="Li W."/>
            <person name="Simpson S."/>
            <person name="Scheffler B."/>
            <person name="Saski C."/>
            <person name="Grover C."/>
            <person name="Hu G."/>
            <person name="Conover J."/>
            <person name="Carlson J."/>
            <person name="Shu S."/>
            <person name="Boston L."/>
            <person name="Williams M."/>
            <person name="Peterson D."/>
            <person name="Mcgee K."/>
            <person name="Jones D."/>
            <person name="Wendel J."/>
            <person name="Stelly D."/>
            <person name="Grimwood J."/>
            <person name="Schmutz J."/>
        </authorList>
    </citation>
    <scope>NUCLEOTIDE SEQUENCE [LARGE SCALE GENOMIC DNA]</scope>
    <source>
        <strain evidence="1">7179.01</strain>
    </source>
</reference>
<evidence type="ECO:0000313" key="2">
    <source>
        <dbReference type="Proteomes" id="UP000322667"/>
    </source>
</evidence>
<proteinExistence type="predicted"/>